<accession>A0ABS8T741</accession>
<reference evidence="1 2" key="1">
    <citation type="journal article" date="2021" name="BMC Genomics">
        <title>Datura genome reveals duplications of psychoactive alkaloid biosynthetic genes and high mutation rate following tissue culture.</title>
        <authorList>
            <person name="Rajewski A."/>
            <person name="Carter-House D."/>
            <person name="Stajich J."/>
            <person name="Litt A."/>
        </authorList>
    </citation>
    <scope>NUCLEOTIDE SEQUENCE [LARGE SCALE GENOMIC DNA]</scope>
    <source>
        <strain evidence="1">AR-01</strain>
    </source>
</reference>
<sequence length="62" mass="7026">MESNVSHETIDDTDSDVALTSPVSFVLLDVYGVVKYNHFRNKNIEVNVRNWVIDSGAARHIH</sequence>
<feature type="non-terminal residue" evidence="1">
    <location>
        <position position="62"/>
    </location>
</feature>
<evidence type="ECO:0000313" key="2">
    <source>
        <dbReference type="Proteomes" id="UP000823775"/>
    </source>
</evidence>
<dbReference type="Proteomes" id="UP000823775">
    <property type="component" value="Unassembled WGS sequence"/>
</dbReference>
<proteinExistence type="predicted"/>
<organism evidence="1 2">
    <name type="scientific">Datura stramonium</name>
    <name type="common">Jimsonweed</name>
    <name type="synonym">Common thornapple</name>
    <dbReference type="NCBI Taxonomy" id="4076"/>
    <lineage>
        <taxon>Eukaryota</taxon>
        <taxon>Viridiplantae</taxon>
        <taxon>Streptophyta</taxon>
        <taxon>Embryophyta</taxon>
        <taxon>Tracheophyta</taxon>
        <taxon>Spermatophyta</taxon>
        <taxon>Magnoliopsida</taxon>
        <taxon>eudicotyledons</taxon>
        <taxon>Gunneridae</taxon>
        <taxon>Pentapetalae</taxon>
        <taxon>asterids</taxon>
        <taxon>lamiids</taxon>
        <taxon>Solanales</taxon>
        <taxon>Solanaceae</taxon>
        <taxon>Solanoideae</taxon>
        <taxon>Datureae</taxon>
        <taxon>Datura</taxon>
    </lineage>
</organism>
<evidence type="ECO:0000313" key="1">
    <source>
        <dbReference type="EMBL" id="MCD7467212.1"/>
    </source>
</evidence>
<dbReference type="EMBL" id="JACEIK010001209">
    <property type="protein sequence ID" value="MCD7467212.1"/>
    <property type="molecule type" value="Genomic_DNA"/>
</dbReference>
<comment type="caution">
    <text evidence="1">The sequence shown here is derived from an EMBL/GenBank/DDBJ whole genome shotgun (WGS) entry which is preliminary data.</text>
</comment>
<gene>
    <name evidence="1" type="ORF">HAX54_004504</name>
</gene>
<keyword evidence="2" id="KW-1185">Reference proteome</keyword>
<protein>
    <submittedName>
        <fullName evidence="1">Uncharacterized protein</fullName>
    </submittedName>
</protein>
<name>A0ABS8T741_DATST</name>